<organism evidence="1 2">
    <name type="scientific">Monilinia vaccinii-corymbosi</name>
    <dbReference type="NCBI Taxonomy" id="61207"/>
    <lineage>
        <taxon>Eukaryota</taxon>
        <taxon>Fungi</taxon>
        <taxon>Dikarya</taxon>
        <taxon>Ascomycota</taxon>
        <taxon>Pezizomycotina</taxon>
        <taxon>Leotiomycetes</taxon>
        <taxon>Helotiales</taxon>
        <taxon>Sclerotiniaceae</taxon>
        <taxon>Monilinia</taxon>
    </lineage>
</organism>
<accession>A0A8A3PR03</accession>
<protein>
    <submittedName>
        <fullName evidence="1">Uncharacterized protein</fullName>
    </submittedName>
</protein>
<evidence type="ECO:0000313" key="1">
    <source>
        <dbReference type="EMBL" id="QSZ37314.1"/>
    </source>
</evidence>
<keyword evidence="2" id="KW-1185">Reference proteome</keyword>
<name>A0A8A3PR03_9HELO</name>
<gene>
    <name evidence="1" type="ORF">DSL72_009408</name>
</gene>
<dbReference type="EMBL" id="CP063412">
    <property type="protein sequence ID" value="QSZ37314.1"/>
    <property type="molecule type" value="Genomic_DNA"/>
</dbReference>
<sequence>MRSALQNGHSHLQAMNCIFATLPIGTHKLKLQREAAKKSARNLLWFSRELYRYDILYSSGWRPVILDSQSLATPLNPDGLNPQSKTLANRILAYLYTYRTPHRNIGANRIIHPHLTSSQYPLKHLAVSSPQLHVDPSSNRLAPICIAPLGSMGAAAVNFGVCCTPYPVPHAMVWG</sequence>
<proteinExistence type="predicted"/>
<reference evidence="1" key="1">
    <citation type="submission" date="2020-10" db="EMBL/GenBank/DDBJ databases">
        <title>Genome Sequence of Monilinia vaccinii-corymbosi Sheds Light on Mummy Berry Disease Infection of Blueberry and Mating Type.</title>
        <authorList>
            <person name="Yow A.G."/>
            <person name="Zhang Y."/>
            <person name="Bansal K."/>
            <person name="Eacker S.M."/>
            <person name="Sullivan S."/>
            <person name="Liachko I."/>
            <person name="Cubeta M.A."/>
            <person name="Rollins J.A."/>
            <person name="Ashrafi H."/>
        </authorList>
    </citation>
    <scope>NUCLEOTIDE SEQUENCE</scope>
    <source>
        <strain evidence="1">RL-1</strain>
    </source>
</reference>
<evidence type="ECO:0000313" key="2">
    <source>
        <dbReference type="Proteomes" id="UP000672032"/>
    </source>
</evidence>
<dbReference type="AlphaFoldDB" id="A0A8A3PR03"/>
<dbReference type="Proteomes" id="UP000672032">
    <property type="component" value="Chromosome 8"/>
</dbReference>